<comment type="caution">
    <text evidence="1">The sequence shown here is derived from an EMBL/GenBank/DDBJ whole genome shotgun (WGS) entry which is preliminary data.</text>
</comment>
<gene>
    <name evidence="1" type="ORF">O0554_24785</name>
</gene>
<dbReference type="RefSeq" id="WP_258434874.1">
    <property type="nucleotide sequence ID" value="NZ_JANSGW010000053.1"/>
</dbReference>
<proteinExistence type="predicted"/>
<dbReference type="AlphaFoldDB" id="A0AAP3G9Y5"/>
<dbReference type="Gene3D" id="1.10.10.10">
    <property type="entry name" value="Winged helix-like DNA-binding domain superfamily/Winged helix DNA-binding domain"/>
    <property type="match status" value="1"/>
</dbReference>
<sequence>MEDKPRIFFKTYVDDAIHSGLIGDMGAERWQTLCVLASFMDDRGVCYPSQDMLAKRLNVARETANRRIQSLLKYKWQGRALVTMHKHRDPTTQAWRNSVYTIYPITGLRFGNRDQQEDASVTL</sequence>
<dbReference type="EMBL" id="JAPTNE010000053">
    <property type="protein sequence ID" value="MCZ0810063.1"/>
    <property type="molecule type" value="Genomic_DNA"/>
</dbReference>
<dbReference type="Proteomes" id="UP001077662">
    <property type="component" value="Unassembled WGS sequence"/>
</dbReference>
<name>A0AAP3G9Y5_BRELA</name>
<evidence type="ECO:0000313" key="2">
    <source>
        <dbReference type="Proteomes" id="UP001077662"/>
    </source>
</evidence>
<dbReference type="Pfam" id="PF13730">
    <property type="entry name" value="HTH_36"/>
    <property type="match status" value="1"/>
</dbReference>
<protein>
    <submittedName>
        <fullName evidence="1">Helix-turn-helix domain-containing protein</fullName>
    </submittedName>
</protein>
<dbReference type="InterPro" id="IPR036388">
    <property type="entry name" value="WH-like_DNA-bd_sf"/>
</dbReference>
<accession>A0AAP3G9Y5</accession>
<evidence type="ECO:0000313" key="1">
    <source>
        <dbReference type="EMBL" id="MCZ0810063.1"/>
    </source>
</evidence>
<organism evidence="1 2">
    <name type="scientific">Brevibacillus laterosporus</name>
    <name type="common">Bacillus laterosporus</name>
    <dbReference type="NCBI Taxonomy" id="1465"/>
    <lineage>
        <taxon>Bacteria</taxon>
        <taxon>Bacillati</taxon>
        <taxon>Bacillota</taxon>
        <taxon>Bacilli</taxon>
        <taxon>Bacillales</taxon>
        <taxon>Paenibacillaceae</taxon>
        <taxon>Brevibacillus</taxon>
    </lineage>
</organism>
<reference evidence="1" key="1">
    <citation type="submission" date="2022-09" db="EMBL/GenBank/DDBJ databases">
        <title>Genome analysis and characterization of larvicidal activity of Brevibacillus strains.</title>
        <authorList>
            <person name="Patrusheva E.V."/>
            <person name="Izotova A.O."/>
            <person name="Toshchakov S.V."/>
            <person name="Sineoky S.P."/>
        </authorList>
    </citation>
    <scope>NUCLEOTIDE SEQUENCE</scope>
    <source>
        <strain evidence="1">VKPM_B-13247</strain>
    </source>
</reference>